<dbReference type="SUPFAM" id="SSF102400">
    <property type="entry name" value="DNA polymerase III chi subunit"/>
    <property type="match status" value="1"/>
</dbReference>
<dbReference type="InterPro" id="IPR036768">
    <property type="entry name" value="PolIII_chi_sf"/>
</dbReference>
<sequence length="154" mass="17216">MAEIRFYHLTARTLEQTLPVLLERTLQRGWRAVVCVGSEERVETLAGHLWTWSKEGFLPHGTKRDGFAEEQPVWITDQVENPNRAQVLFLGDGADSDGGGGFETVCDLFDGNDPDAVQAARGRWKSRREAGHALVYYQQDEAGAWSEKQRVAAG</sequence>
<dbReference type="Pfam" id="PF04364">
    <property type="entry name" value="DNA_pol3_chi"/>
    <property type="match status" value="1"/>
</dbReference>
<dbReference type="Gene3D" id="3.40.50.10110">
    <property type="entry name" value="DNA polymerase III subunit chi"/>
    <property type="match status" value="1"/>
</dbReference>
<proteinExistence type="predicted"/>
<dbReference type="PANTHER" id="PTHR38767">
    <property type="entry name" value="DNA POLYMERASE III SUBUNIT CHI"/>
    <property type="match status" value="1"/>
</dbReference>
<keyword evidence="1" id="KW-0808">Transferase</keyword>
<keyword evidence="2" id="KW-1185">Reference proteome</keyword>
<keyword evidence="1" id="KW-0548">Nucleotidyltransferase</keyword>
<dbReference type="Proteomes" id="UP001262410">
    <property type="component" value="Unassembled WGS sequence"/>
</dbReference>
<accession>A0ABU1JW29</accession>
<name>A0ABU1JW29_9PROT</name>
<organism evidence="1 2">
    <name type="scientific">Inquilinus ginsengisoli</name>
    <dbReference type="NCBI Taxonomy" id="363840"/>
    <lineage>
        <taxon>Bacteria</taxon>
        <taxon>Pseudomonadati</taxon>
        <taxon>Pseudomonadota</taxon>
        <taxon>Alphaproteobacteria</taxon>
        <taxon>Rhodospirillales</taxon>
        <taxon>Rhodospirillaceae</taxon>
        <taxon>Inquilinus</taxon>
    </lineage>
</organism>
<reference evidence="1 2" key="1">
    <citation type="submission" date="2023-07" db="EMBL/GenBank/DDBJ databases">
        <title>Sorghum-associated microbial communities from plants grown in Nebraska, USA.</title>
        <authorList>
            <person name="Schachtman D."/>
        </authorList>
    </citation>
    <scope>NUCLEOTIDE SEQUENCE [LARGE SCALE GENOMIC DNA]</scope>
    <source>
        <strain evidence="1 2">584</strain>
    </source>
</reference>
<protein>
    <submittedName>
        <fullName evidence="1">DNA polymerase-3 subunit chi</fullName>
        <ecNumber evidence="1">2.7.7.7</ecNumber>
    </submittedName>
</protein>
<evidence type="ECO:0000313" key="1">
    <source>
        <dbReference type="EMBL" id="MDR6292825.1"/>
    </source>
</evidence>
<dbReference type="NCBIfam" id="NF004347">
    <property type="entry name" value="PRK05728.1-4"/>
    <property type="match status" value="1"/>
</dbReference>
<dbReference type="RefSeq" id="WP_309799267.1">
    <property type="nucleotide sequence ID" value="NZ_JAVDPW010000010.1"/>
</dbReference>
<dbReference type="GO" id="GO:0003887">
    <property type="term" value="F:DNA-directed DNA polymerase activity"/>
    <property type="evidence" value="ECO:0007669"/>
    <property type="project" value="UniProtKB-EC"/>
</dbReference>
<dbReference type="InterPro" id="IPR007459">
    <property type="entry name" value="DNA_pol3_chi"/>
</dbReference>
<comment type="caution">
    <text evidence="1">The sequence shown here is derived from an EMBL/GenBank/DDBJ whole genome shotgun (WGS) entry which is preliminary data.</text>
</comment>
<evidence type="ECO:0000313" key="2">
    <source>
        <dbReference type="Proteomes" id="UP001262410"/>
    </source>
</evidence>
<dbReference type="EC" id="2.7.7.7" evidence="1"/>
<gene>
    <name evidence="1" type="ORF">E9232_005370</name>
</gene>
<dbReference type="PANTHER" id="PTHR38767:SF1">
    <property type="entry name" value="DNA POLYMERASE III SUBUNIT CHI"/>
    <property type="match status" value="1"/>
</dbReference>
<dbReference type="EMBL" id="JAVDPW010000010">
    <property type="protein sequence ID" value="MDR6292825.1"/>
    <property type="molecule type" value="Genomic_DNA"/>
</dbReference>